<evidence type="ECO:0000313" key="2">
    <source>
        <dbReference type="Proteomes" id="UP000326268"/>
    </source>
</evidence>
<protein>
    <submittedName>
        <fullName evidence="1">Uncharacterized protein</fullName>
    </submittedName>
</protein>
<organism evidence="1 2">
    <name type="scientific">Aspergillus caelatus</name>
    <dbReference type="NCBI Taxonomy" id="61420"/>
    <lineage>
        <taxon>Eukaryota</taxon>
        <taxon>Fungi</taxon>
        <taxon>Dikarya</taxon>
        <taxon>Ascomycota</taxon>
        <taxon>Pezizomycotina</taxon>
        <taxon>Eurotiomycetes</taxon>
        <taxon>Eurotiomycetidae</taxon>
        <taxon>Eurotiales</taxon>
        <taxon>Aspergillaceae</taxon>
        <taxon>Aspergillus</taxon>
        <taxon>Aspergillus subgen. Circumdati</taxon>
    </lineage>
</organism>
<evidence type="ECO:0000313" key="1">
    <source>
        <dbReference type="EMBL" id="KAE8357268.1"/>
    </source>
</evidence>
<gene>
    <name evidence="1" type="ORF">BDV27DRAFT_164672</name>
</gene>
<dbReference type="PANTHER" id="PTHR37535:SF3">
    <property type="entry name" value="FLUG DOMAIN-CONTAINING PROTEIN"/>
    <property type="match status" value="1"/>
</dbReference>
<reference evidence="1 2" key="1">
    <citation type="submission" date="2019-04" db="EMBL/GenBank/DDBJ databases">
        <title>Friends and foes A comparative genomics studyof 23 Aspergillus species from section Flavi.</title>
        <authorList>
            <consortium name="DOE Joint Genome Institute"/>
            <person name="Kjaerbolling I."/>
            <person name="Vesth T."/>
            <person name="Frisvad J.C."/>
            <person name="Nybo J.L."/>
            <person name="Theobald S."/>
            <person name="Kildgaard S."/>
            <person name="Isbrandt T."/>
            <person name="Kuo A."/>
            <person name="Sato A."/>
            <person name="Lyhne E.K."/>
            <person name="Kogle M.E."/>
            <person name="Wiebenga A."/>
            <person name="Kun R.S."/>
            <person name="Lubbers R.J."/>
            <person name="Makela M.R."/>
            <person name="Barry K."/>
            <person name="Chovatia M."/>
            <person name="Clum A."/>
            <person name="Daum C."/>
            <person name="Haridas S."/>
            <person name="He G."/>
            <person name="LaButti K."/>
            <person name="Lipzen A."/>
            <person name="Mondo S."/>
            <person name="Riley R."/>
            <person name="Salamov A."/>
            <person name="Simmons B.A."/>
            <person name="Magnuson J.K."/>
            <person name="Henrissat B."/>
            <person name="Mortensen U.H."/>
            <person name="Larsen T.O."/>
            <person name="Devries R.P."/>
            <person name="Grigoriev I.V."/>
            <person name="Machida M."/>
            <person name="Baker S.E."/>
            <person name="Andersen M.R."/>
        </authorList>
    </citation>
    <scope>NUCLEOTIDE SEQUENCE [LARGE SCALE GENOMIC DNA]</scope>
    <source>
        <strain evidence="1 2">CBS 763.97</strain>
    </source>
</reference>
<dbReference type="Proteomes" id="UP000326268">
    <property type="component" value="Unassembled WGS sequence"/>
</dbReference>
<name>A0A5N6ZIQ8_9EURO</name>
<dbReference type="RefSeq" id="XP_031920349.1">
    <property type="nucleotide sequence ID" value="XM_032073734.1"/>
</dbReference>
<dbReference type="EMBL" id="ML738066">
    <property type="protein sequence ID" value="KAE8357268.1"/>
    <property type="molecule type" value="Genomic_DNA"/>
</dbReference>
<dbReference type="OrthoDB" id="5400577at2759"/>
<keyword evidence="2" id="KW-1185">Reference proteome</keyword>
<proteinExistence type="predicted"/>
<accession>A0A5N6ZIQ8</accession>
<dbReference type="AlphaFoldDB" id="A0A5N6ZIQ8"/>
<dbReference type="PANTHER" id="PTHR37535">
    <property type="entry name" value="FLUG DOMAIN PROTEIN"/>
    <property type="match status" value="1"/>
</dbReference>
<dbReference type="GeneID" id="43658180"/>
<sequence length="112" mass="12743">MPEGYKIGEGYPAPTLEELKEFTRWFIESTKGRLADDGRPTKNTIKAHAQEFVPGFFLETGNEISSQDATELYYRDGHTSGIATPRILTTVENLTHFNHQSCLQKRVKIQEI</sequence>